<keyword evidence="6 12" id="KW-0418">Kinase</keyword>
<evidence type="ECO:0000256" key="2">
    <source>
        <dbReference type="ARBA" id="ARBA00012438"/>
    </source>
</evidence>
<evidence type="ECO:0000256" key="4">
    <source>
        <dbReference type="ARBA" id="ARBA00022679"/>
    </source>
</evidence>
<dbReference type="EMBL" id="DXHV01000030">
    <property type="protein sequence ID" value="HIW00038.1"/>
    <property type="molecule type" value="Genomic_DNA"/>
</dbReference>
<keyword evidence="10" id="KW-0812">Transmembrane</keyword>
<keyword evidence="10" id="KW-1133">Transmembrane helix</keyword>
<evidence type="ECO:0000256" key="6">
    <source>
        <dbReference type="ARBA" id="ARBA00022777"/>
    </source>
</evidence>
<dbReference type="InterPro" id="IPR036890">
    <property type="entry name" value="HATPase_C_sf"/>
</dbReference>
<reference evidence="12" key="2">
    <citation type="submission" date="2021-04" db="EMBL/GenBank/DDBJ databases">
        <authorList>
            <person name="Gilroy R."/>
        </authorList>
    </citation>
    <scope>NUCLEOTIDE SEQUENCE</scope>
    <source>
        <strain evidence="12">ChiHecec2B26-446</strain>
    </source>
</reference>
<dbReference type="InterPro" id="IPR003661">
    <property type="entry name" value="HisK_dim/P_dom"/>
</dbReference>
<dbReference type="Pfam" id="PF00512">
    <property type="entry name" value="HisKA"/>
    <property type="match status" value="1"/>
</dbReference>
<feature type="domain" description="Histidine kinase" evidence="11">
    <location>
        <begin position="276"/>
        <end position="484"/>
    </location>
</feature>
<keyword evidence="7" id="KW-0067">ATP-binding</keyword>
<sequence>MFGRKKETPGQGNGSDEHGLSLSYARTLSWLSLLVVLLTSLGLSFFISNQARQTLMERQEGFALLLAQNLNNQIFQRFAVPTILTYGHIALRQEQQYERLDSVVRSVIEGLPVARLRVYDFSRVVAYSTDAKEIGRKGLAPLNIGPAFQGELLKPEIIARVKVWQVPLLWPLEPGSYRLRVLYPLRGDAYSTGSSPVLGVLELTQDITADYVQVLIFQAAIVVMCLLSSVIMFTLLLIIIHRAERVLKWRMQKNIQLEKELQSTERLVSMGRVVASIAHEIRNPLGIIRSTAELLQRRAASSSDKGTTRLLQAIYDESLRLSQTVNDFLDYARPRQPRQDPVDLELVINQILAFVEGDFARDHIVIEKHFQGPLWVLGDKDLLYRALYNVFVNGRQAMKNEGTLDIRASVREEKAVIAVTDSGPGFDPDIIDKLFEPFFTTKEAGTGLGLPIVRSIIESHGGSVRLMNPESGGARVEVILPLAPQQPIVENGSGTGAGNADAESPAAQGGRDEHSAA</sequence>
<comment type="catalytic activity">
    <reaction evidence="1">
        <text>ATP + protein L-histidine = ADP + protein N-phospho-L-histidine.</text>
        <dbReference type="EC" id="2.7.13.3"/>
    </reaction>
</comment>
<dbReference type="EC" id="2.7.13.3" evidence="2"/>
<comment type="caution">
    <text evidence="12">The sequence shown here is derived from an EMBL/GenBank/DDBJ whole genome shotgun (WGS) entry which is preliminary data.</text>
</comment>
<protein>
    <recommendedName>
        <fullName evidence="2">histidine kinase</fullName>
        <ecNumber evidence="2">2.7.13.3</ecNumber>
    </recommendedName>
</protein>
<dbReference type="Gene3D" id="3.30.565.10">
    <property type="entry name" value="Histidine kinase-like ATPase, C-terminal domain"/>
    <property type="match status" value="1"/>
</dbReference>
<dbReference type="InterPro" id="IPR004358">
    <property type="entry name" value="Sig_transdc_His_kin-like_C"/>
</dbReference>
<evidence type="ECO:0000313" key="12">
    <source>
        <dbReference type="EMBL" id="HIW00038.1"/>
    </source>
</evidence>
<feature type="transmembrane region" description="Helical" evidence="10">
    <location>
        <begin position="28"/>
        <end position="47"/>
    </location>
</feature>
<dbReference type="PROSITE" id="PS50109">
    <property type="entry name" value="HIS_KIN"/>
    <property type="match status" value="1"/>
</dbReference>
<dbReference type="Gene3D" id="1.10.287.130">
    <property type="match status" value="1"/>
</dbReference>
<accession>A0A9D1PVE6</accession>
<dbReference type="PRINTS" id="PR00344">
    <property type="entry name" value="BCTRLSENSOR"/>
</dbReference>
<evidence type="ECO:0000256" key="8">
    <source>
        <dbReference type="ARBA" id="ARBA00023012"/>
    </source>
</evidence>
<dbReference type="SMART" id="SM00387">
    <property type="entry name" value="HATPase_c"/>
    <property type="match status" value="1"/>
</dbReference>
<evidence type="ECO:0000256" key="1">
    <source>
        <dbReference type="ARBA" id="ARBA00000085"/>
    </source>
</evidence>
<dbReference type="InterPro" id="IPR003594">
    <property type="entry name" value="HATPase_dom"/>
</dbReference>
<evidence type="ECO:0000313" key="13">
    <source>
        <dbReference type="Proteomes" id="UP000886752"/>
    </source>
</evidence>
<feature type="region of interest" description="Disordered" evidence="9">
    <location>
        <begin position="487"/>
        <end position="517"/>
    </location>
</feature>
<keyword evidence="8" id="KW-0902">Two-component regulatory system</keyword>
<name>A0A9D1PVE6_9BACT</name>
<dbReference type="CDD" id="cd00075">
    <property type="entry name" value="HATPase"/>
    <property type="match status" value="1"/>
</dbReference>
<feature type="transmembrane region" description="Helical" evidence="10">
    <location>
        <begin position="215"/>
        <end position="240"/>
    </location>
</feature>
<dbReference type="Pfam" id="PF02518">
    <property type="entry name" value="HATPase_c"/>
    <property type="match status" value="1"/>
</dbReference>
<dbReference type="CDD" id="cd00082">
    <property type="entry name" value="HisKA"/>
    <property type="match status" value="1"/>
</dbReference>
<dbReference type="PANTHER" id="PTHR43065">
    <property type="entry name" value="SENSOR HISTIDINE KINASE"/>
    <property type="match status" value="1"/>
</dbReference>
<keyword evidence="4" id="KW-0808">Transferase</keyword>
<dbReference type="AlphaFoldDB" id="A0A9D1PVE6"/>
<dbReference type="SMART" id="SM00388">
    <property type="entry name" value="HisKA"/>
    <property type="match status" value="1"/>
</dbReference>
<keyword evidence="10" id="KW-0472">Membrane</keyword>
<dbReference type="GO" id="GO:0005524">
    <property type="term" value="F:ATP binding"/>
    <property type="evidence" value="ECO:0007669"/>
    <property type="project" value="UniProtKB-KW"/>
</dbReference>
<dbReference type="Proteomes" id="UP000886752">
    <property type="component" value="Unassembled WGS sequence"/>
</dbReference>
<organism evidence="12 13">
    <name type="scientific">Candidatus Desulfovibrio intestinipullorum</name>
    <dbReference type="NCBI Taxonomy" id="2838536"/>
    <lineage>
        <taxon>Bacteria</taxon>
        <taxon>Pseudomonadati</taxon>
        <taxon>Thermodesulfobacteriota</taxon>
        <taxon>Desulfovibrionia</taxon>
        <taxon>Desulfovibrionales</taxon>
        <taxon>Desulfovibrionaceae</taxon>
        <taxon>Desulfovibrio</taxon>
    </lineage>
</organism>
<keyword evidence="3" id="KW-0597">Phosphoprotein</keyword>
<reference evidence="12" key="1">
    <citation type="journal article" date="2021" name="PeerJ">
        <title>Extensive microbial diversity within the chicken gut microbiome revealed by metagenomics and culture.</title>
        <authorList>
            <person name="Gilroy R."/>
            <person name="Ravi A."/>
            <person name="Getino M."/>
            <person name="Pursley I."/>
            <person name="Horton D.L."/>
            <person name="Alikhan N.F."/>
            <person name="Baker D."/>
            <person name="Gharbi K."/>
            <person name="Hall N."/>
            <person name="Watson M."/>
            <person name="Adriaenssens E.M."/>
            <person name="Foster-Nyarko E."/>
            <person name="Jarju S."/>
            <person name="Secka A."/>
            <person name="Antonio M."/>
            <person name="Oren A."/>
            <person name="Chaudhuri R.R."/>
            <person name="La Ragione R."/>
            <person name="Hildebrand F."/>
            <person name="Pallen M.J."/>
        </authorList>
    </citation>
    <scope>NUCLEOTIDE SEQUENCE</scope>
    <source>
        <strain evidence="12">ChiHecec2B26-446</strain>
    </source>
</reference>
<evidence type="ECO:0000256" key="3">
    <source>
        <dbReference type="ARBA" id="ARBA00022553"/>
    </source>
</evidence>
<dbReference type="InterPro" id="IPR036097">
    <property type="entry name" value="HisK_dim/P_sf"/>
</dbReference>
<evidence type="ECO:0000256" key="5">
    <source>
        <dbReference type="ARBA" id="ARBA00022741"/>
    </source>
</evidence>
<evidence type="ECO:0000259" key="11">
    <source>
        <dbReference type="PROSITE" id="PS50109"/>
    </source>
</evidence>
<dbReference type="GO" id="GO:0000155">
    <property type="term" value="F:phosphorelay sensor kinase activity"/>
    <property type="evidence" value="ECO:0007669"/>
    <property type="project" value="InterPro"/>
</dbReference>
<evidence type="ECO:0000256" key="9">
    <source>
        <dbReference type="SAM" id="MobiDB-lite"/>
    </source>
</evidence>
<evidence type="ECO:0000256" key="7">
    <source>
        <dbReference type="ARBA" id="ARBA00022840"/>
    </source>
</evidence>
<keyword evidence="5" id="KW-0547">Nucleotide-binding</keyword>
<evidence type="ECO:0000256" key="10">
    <source>
        <dbReference type="SAM" id="Phobius"/>
    </source>
</evidence>
<dbReference type="PANTHER" id="PTHR43065:SF10">
    <property type="entry name" value="PEROXIDE STRESS-ACTIVATED HISTIDINE KINASE MAK3"/>
    <property type="match status" value="1"/>
</dbReference>
<dbReference type="InterPro" id="IPR005467">
    <property type="entry name" value="His_kinase_dom"/>
</dbReference>
<dbReference type="SUPFAM" id="SSF55874">
    <property type="entry name" value="ATPase domain of HSP90 chaperone/DNA topoisomerase II/histidine kinase"/>
    <property type="match status" value="1"/>
</dbReference>
<proteinExistence type="predicted"/>
<dbReference type="SUPFAM" id="SSF47384">
    <property type="entry name" value="Homodimeric domain of signal transducing histidine kinase"/>
    <property type="match status" value="1"/>
</dbReference>
<gene>
    <name evidence="12" type="ORF">H9894_02460</name>
</gene>